<dbReference type="GO" id="GO:0046872">
    <property type="term" value="F:metal ion binding"/>
    <property type="evidence" value="ECO:0007669"/>
    <property type="project" value="UniProtKB-KW"/>
</dbReference>
<dbReference type="GO" id="GO:0008879">
    <property type="term" value="F:glucose-1-phosphate thymidylyltransferase activity"/>
    <property type="evidence" value="ECO:0007669"/>
    <property type="project" value="UniProtKB-EC"/>
</dbReference>
<evidence type="ECO:0000256" key="8">
    <source>
        <dbReference type="ARBA" id="ARBA00049336"/>
    </source>
</evidence>
<reference evidence="11 12" key="1">
    <citation type="journal article" date="2008" name="Biol. Direct">
        <title>Complete genome sequence of the extremely acidophilic methanotroph isolate V4, Methylacidiphilum infernorum, a representative of the bacterial phylum Verrucomicrobia.</title>
        <authorList>
            <person name="Hou S."/>
            <person name="Makarova K.S."/>
            <person name="Saw J.H."/>
            <person name="Senin P."/>
            <person name="Ly B.V."/>
            <person name="Zhou Z."/>
            <person name="Ren Y."/>
            <person name="Wang J."/>
            <person name="Galperin M.Y."/>
            <person name="Omelchenko M.V."/>
            <person name="Wolf Y.I."/>
            <person name="Yutin N."/>
            <person name="Koonin E.V."/>
            <person name="Stott M.B."/>
            <person name="Mountain B.W."/>
            <person name="Crowe M.A."/>
            <person name="Smirnova A.V."/>
            <person name="Dunfield P.F."/>
            <person name="Feng L."/>
            <person name="Wang L."/>
            <person name="Alam M."/>
        </authorList>
    </citation>
    <scope>NUCLEOTIDE SEQUENCE [LARGE SCALE GENOMIC DNA]</scope>
    <source>
        <strain evidence="12">Isolate V4</strain>
    </source>
</reference>
<comment type="similarity">
    <text evidence="2 9">Belongs to the glucose-1-phosphate thymidylyltransferase family.</text>
</comment>
<comment type="cofactor">
    <cofactor evidence="1">
        <name>Mg(2+)</name>
        <dbReference type="ChEBI" id="CHEBI:18420"/>
    </cofactor>
</comment>
<evidence type="ECO:0000313" key="11">
    <source>
        <dbReference type="EMBL" id="ACD84448.1"/>
    </source>
</evidence>
<proteinExistence type="inferred from homology"/>
<evidence type="ECO:0000256" key="4">
    <source>
        <dbReference type="ARBA" id="ARBA00022679"/>
    </source>
</evidence>
<dbReference type="SUPFAM" id="SSF53448">
    <property type="entry name" value="Nucleotide-diphospho-sugar transferases"/>
    <property type="match status" value="1"/>
</dbReference>
<evidence type="ECO:0000256" key="5">
    <source>
        <dbReference type="ARBA" id="ARBA00022695"/>
    </source>
</evidence>
<evidence type="ECO:0000259" key="10">
    <source>
        <dbReference type="Pfam" id="PF00483"/>
    </source>
</evidence>
<dbReference type="InterPro" id="IPR005835">
    <property type="entry name" value="NTP_transferase_dom"/>
</dbReference>
<dbReference type="FunFam" id="3.90.550.10:FF:000023">
    <property type="entry name" value="Glucose-1-phosphate thymidylyltransferase"/>
    <property type="match status" value="1"/>
</dbReference>
<dbReference type="AlphaFoldDB" id="B3E0X1"/>
<keyword evidence="4 9" id="KW-0808">Transferase</keyword>
<dbReference type="Pfam" id="PF00483">
    <property type="entry name" value="NTP_transferase"/>
    <property type="match status" value="1"/>
</dbReference>
<dbReference type="PANTHER" id="PTHR43532:SF1">
    <property type="entry name" value="GLUCOSE-1-PHOSPHATE THYMIDYLYLTRANSFERASE 1"/>
    <property type="match status" value="1"/>
</dbReference>
<dbReference type="CDD" id="cd02538">
    <property type="entry name" value="G1P_TT_short"/>
    <property type="match status" value="1"/>
</dbReference>
<comment type="function">
    <text evidence="9">Catalyzes the formation of dTDP-glucose, from dTTP and glucose 1-phosphate, as well as its pyrophosphorolysis.</text>
</comment>
<name>B3E0X1_METI4</name>
<dbReference type="EC" id="2.7.7.24" evidence="3 9"/>
<gene>
    <name evidence="11" type="primary">rfbA</name>
    <name evidence="11" type="ordered locus">Minf_2394</name>
</gene>
<evidence type="ECO:0000256" key="6">
    <source>
        <dbReference type="ARBA" id="ARBA00022723"/>
    </source>
</evidence>
<dbReference type="PANTHER" id="PTHR43532">
    <property type="entry name" value="GLUCOSE-1-PHOSPHATE THYMIDYLYLTRANSFERASE"/>
    <property type="match status" value="1"/>
</dbReference>
<evidence type="ECO:0000256" key="2">
    <source>
        <dbReference type="ARBA" id="ARBA00010480"/>
    </source>
</evidence>
<dbReference type="NCBIfam" id="TIGR01207">
    <property type="entry name" value="rmlA"/>
    <property type="match status" value="1"/>
</dbReference>
<comment type="catalytic activity">
    <reaction evidence="8 9">
        <text>dTTP + alpha-D-glucose 1-phosphate + H(+) = dTDP-alpha-D-glucose + diphosphate</text>
        <dbReference type="Rhea" id="RHEA:15225"/>
        <dbReference type="ChEBI" id="CHEBI:15378"/>
        <dbReference type="ChEBI" id="CHEBI:33019"/>
        <dbReference type="ChEBI" id="CHEBI:37568"/>
        <dbReference type="ChEBI" id="CHEBI:57477"/>
        <dbReference type="ChEBI" id="CHEBI:58601"/>
        <dbReference type="EC" id="2.7.7.24"/>
    </reaction>
</comment>
<evidence type="ECO:0000256" key="1">
    <source>
        <dbReference type="ARBA" id="ARBA00001946"/>
    </source>
</evidence>
<dbReference type="STRING" id="481448.Minf_2394"/>
<keyword evidence="6 9" id="KW-0479">Metal-binding</keyword>
<evidence type="ECO:0000256" key="3">
    <source>
        <dbReference type="ARBA" id="ARBA00012461"/>
    </source>
</evidence>
<dbReference type="EMBL" id="CP000975">
    <property type="protein sequence ID" value="ACD84448.1"/>
    <property type="molecule type" value="Genomic_DNA"/>
</dbReference>
<dbReference type="KEGG" id="min:Minf_2394"/>
<feature type="domain" description="Nucleotidyl transferase" evidence="10">
    <location>
        <begin position="13"/>
        <end position="248"/>
    </location>
</feature>
<evidence type="ECO:0000256" key="9">
    <source>
        <dbReference type="RuleBase" id="RU003706"/>
    </source>
</evidence>
<keyword evidence="7 9" id="KW-0460">Magnesium</keyword>
<dbReference type="eggNOG" id="COG1209">
    <property type="taxonomic scope" value="Bacteria"/>
</dbReference>
<organism evidence="11 12">
    <name type="scientific">Methylacidiphilum infernorum (isolate V4)</name>
    <name type="common">Methylokorus infernorum (strain V4)</name>
    <dbReference type="NCBI Taxonomy" id="481448"/>
    <lineage>
        <taxon>Bacteria</taxon>
        <taxon>Pseudomonadati</taxon>
        <taxon>Verrucomicrobiota</taxon>
        <taxon>Methylacidiphilae</taxon>
        <taxon>Methylacidiphilales</taxon>
        <taxon>Methylacidiphilaceae</taxon>
        <taxon>Methylacidiphilum (ex Ratnadevi et al. 2023)</taxon>
    </lineage>
</organism>
<keyword evidence="5 9" id="KW-0548">Nucleotidyltransferase</keyword>
<dbReference type="Proteomes" id="UP000009149">
    <property type="component" value="Chromosome"/>
</dbReference>
<accession>B3E0X1</accession>
<dbReference type="InterPro" id="IPR029044">
    <property type="entry name" value="Nucleotide-diphossugar_trans"/>
</dbReference>
<protein>
    <recommendedName>
        <fullName evidence="3 9">Glucose-1-phosphate thymidylyltransferase</fullName>
        <ecNumber evidence="3 9">2.7.7.24</ecNumber>
    </recommendedName>
</protein>
<dbReference type="HOGENOM" id="CLU_029499_9_0_0"/>
<evidence type="ECO:0000313" key="12">
    <source>
        <dbReference type="Proteomes" id="UP000009149"/>
    </source>
</evidence>
<dbReference type="InterPro" id="IPR005907">
    <property type="entry name" value="G1P_thy_trans_s"/>
</dbReference>
<sequence length="303" mass="33563">MILKSESPMERCGIVLAGGTGSRLYPVTLALSKQLLPIHDKPMIYYPLSILMLANIREILLISTPQDIALFERLLGDGSQFGLSISYAVQPQPRGLAEAYKIGEKFVNGRPSCLVLGDNLLYGHSLSATLSRAAQKKHGATIFGYHVSNPSAYGVVEFDRSMKVLSIEEKPLKPKSSYAVPGIYFYDGRASFFANQLKPSARGELEITDLNKKYLEEGSLEVELLGRGIAWLDTGTHDLLYDASLFVKTIEQRQGLKIGCLEEIAFHKGWIGKEELLSQIKKMGNSSYGVYLSHLLETSRSWV</sequence>
<evidence type="ECO:0000256" key="7">
    <source>
        <dbReference type="ARBA" id="ARBA00022842"/>
    </source>
</evidence>
<dbReference type="Gene3D" id="3.90.550.10">
    <property type="entry name" value="Spore Coat Polysaccharide Biosynthesis Protein SpsA, Chain A"/>
    <property type="match status" value="1"/>
</dbReference>